<evidence type="ECO:0000313" key="1">
    <source>
        <dbReference type="EMBL" id="SKB05925.1"/>
    </source>
</evidence>
<protein>
    <submittedName>
        <fullName evidence="1">Uncharacterized protein</fullName>
    </submittedName>
</protein>
<organism evidence="1 2">
    <name type="scientific">Prosthecobacter debontii</name>
    <dbReference type="NCBI Taxonomy" id="48467"/>
    <lineage>
        <taxon>Bacteria</taxon>
        <taxon>Pseudomonadati</taxon>
        <taxon>Verrucomicrobiota</taxon>
        <taxon>Verrucomicrobiia</taxon>
        <taxon>Verrucomicrobiales</taxon>
        <taxon>Verrucomicrobiaceae</taxon>
        <taxon>Prosthecobacter</taxon>
    </lineage>
</organism>
<dbReference type="Proteomes" id="UP000190774">
    <property type="component" value="Unassembled WGS sequence"/>
</dbReference>
<proteinExistence type="predicted"/>
<evidence type="ECO:0000313" key="2">
    <source>
        <dbReference type="Proteomes" id="UP000190774"/>
    </source>
</evidence>
<accession>A0A1T4YXE7</accession>
<reference evidence="2" key="1">
    <citation type="submission" date="2017-02" db="EMBL/GenBank/DDBJ databases">
        <authorList>
            <person name="Varghese N."/>
            <person name="Submissions S."/>
        </authorList>
    </citation>
    <scope>NUCLEOTIDE SEQUENCE [LARGE SCALE GENOMIC DNA]</scope>
    <source>
        <strain evidence="2">ATCC 700200</strain>
    </source>
</reference>
<sequence>MNRDSFMLMNTYRFFSTRILVDCDDGFHTMIFKIVTQGVTIDLPPSNGPRQISNW</sequence>
<dbReference type="EMBL" id="FUYE01000019">
    <property type="protein sequence ID" value="SKB05925.1"/>
    <property type="molecule type" value="Genomic_DNA"/>
</dbReference>
<keyword evidence="2" id="KW-1185">Reference proteome</keyword>
<gene>
    <name evidence="1" type="ORF">SAMN02745166_04372</name>
</gene>
<dbReference type="AlphaFoldDB" id="A0A1T4YXE7"/>
<name>A0A1T4YXE7_9BACT</name>